<dbReference type="PANTHER" id="PTHR30251:SF6">
    <property type="entry name" value="FIMBRIAL CHAPERONE YFCS-RELATED"/>
    <property type="match status" value="1"/>
</dbReference>
<dbReference type="EMBL" id="CP009454">
    <property type="protein sequence ID" value="AIR85002.1"/>
    <property type="molecule type" value="Genomic_DNA"/>
</dbReference>
<dbReference type="PANTHER" id="PTHR30251">
    <property type="entry name" value="PILUS ASSEMBLY CHAPERONE"/>
    <property type="match status" value="1"/>
</dbReference>
<gene>
    <name evidence="10" type="ORF">LH22_05795</name>
</gene>
<feature type="domain" description="Pili assembly chaperone N-terminal" evidence="8">
    <location>
        <begin position="26"/>
        <end position="148"/>
    </location>
</feature>
<dbReference type="Pfam" id="PF02753">
    <property type="entry name" value="PapD_C"/>
    <property type="match status" value="1"/>
</dbReference>
<protein>
    <recommendedName>
        <fullName evidence="12">Molecular chaperone</fullName>
    </recommendedName>
</protein>
<dbReference type="SUPFAM" id="SSF49584">
    <property type="entry name" value="Periplasmic chaperone C-domain"/>
    <property type="match status" value="1"/>
</dbReference>
<evidence type="ECO:0000256" key="3">
    <source>
        <dbReference type="ARBA" id="ARBA00022729"/>
    </source>
</evidence>
<dbReference type="InterPro" id="IPR016148">
    <property type="entry name" value="Pili_assmbl_chaperone_C"/>
</dbReference>
<evidence type="ECO:0000256" key="7">
    <source>
        <dbReference type="SAM" id="SignalP"/>
    </source>
</evidence>
<dbReference type="InterPro" id="IPR050643">
    <property type="entry name" value="Periplasmic_pilus_chap"/>
</dbReference>
<keyword evidence="4" id="KW-0574">Periplasm</keyword>
<keyword evidence="11" id="KW-1185">Reference proteome</keyword>
<accession>A0ABM5RGB4</accession>
<dbReference type="SUPFAM" id="SSF49354">
    <property type="entry name" value="PapD-like"/>
    <property type="match status" value="1"/>
</dbReference>
<organism evidence="10 11">
    <name type="scientific">Pantoea rwandensis</name>
    <dbReference type="NCBI Taxonomy" id="1076550"/>
    <lineage>
        <taxon>Bacteria</taxon>
        <taxon>Pseudomonadati</taxon>
        <taxon>Pseudomonadota</taxon>
        <taxon>Gammaproteobacteria</taxon>
        <taxon>Enterobacterales</taxon>
        <taxon>Erwiniaceae</taxon>
        <taxon>Pantoea</taxon>
    </lineage>
</organism>
<feature type="chain" id="PRO_5046332702" description="Molecular chaperone" evidence="7">
    <location>
        <begin position="25"/>
        <end position="258"/>
    </location>
</feature>
<sequence length="258" mass="27985">MKRKILLNVFTVTALSIIAHSVSAAISLDRTRVVFPGSEKSVSLTVSNQNTELPYLAQGWLEDEQGEKLDNSSPLTVVPPVQRIEPKAESQVKIQALSSSEAFKRLPQDRESLFYFNLREIPPKSDKPNVLQIALQTRIKIFYRPAALAEAAAAQHASPFQEKITLSKSGDKYTVINPTPYYVTLIGASAKKEGDVIKGFDALMVSPKSQSELGGSAAALGPTPVLVYVNDYGGQTALTFKCSGNVCTVDTSKRATPK</sequence>
<evidence type="ECO:0000256" key="6">
    <source>
        <dbReference type="RuleBase" id="RU003918"/>
    </source>
</evidence>
<dbReference type="InterPro" id="IPR001829">
    <property type="entry name" value="Pili_assmbl_chaperone_bac"/>
</dbReference>
<dbReference type="InterPro" id="IPR013783">
    <property type="entry name" value="Ig-like_fold"/>
</dbReference>
<dbReference type="Gene3D" id="2.60.40.10">
    <property type="entry name" value="Immunoglobulins"/>
    <property type="match status" value="2"/>
</dbReference>
<dbReference type="InterPro" id="IPR036316">
    <property type="entry name" value="Pili_assmbl_chap_C_dom_sf"/>
</dbReference>
<feature type="signal peptide" evidence="7">
    <location>
        <begin position="1"/>
        <end position="24"/>
    </location>
</feature>
<evidence type="ECO:0000256" key="5">
    <source>
        <dbReference type="ARBA" id="ARBA00023186"/>
    </source>
</evidence>
<comment type="similarity">
    <text evidence="2 6">Belongs to the periplasmic pilus chaperone family.</text>
</comment>
<keyword evidence="5 6" id="KW-0143">Chaperone</keyword>
<proteinExistence type="inferred from homology"/>
<dbReference type="RefSeq" id="WP_038649880.1">
    <property type="nucleotide sequence ID" value="NZ_CP009454.1"/>
</dbReference>
<evidence type="ECO:0008006" key="12">
    <source>
        <dbReference type="Google" id="ProtNLM"/>
    </source>
</evidence>
<name>A0ABM5RGB4_9GAMM</name>
<dbReference type="InterPro" id="IPR016147">
    <property type="entry name" value="Pili_assmbl_chaperone_N"/>
</dbReference>
<evidence type="ECO:0000256" key="1">
    <source>
        <dbReference type="ARBA" id="ARBA00004418"/>
    </source>
</evidence>
<dbReference type="Pfam" id="PF00345">
    <property type="entry name" value="PapD_N"/>
    <property type="match status" value="1"/>
</dbReference>
<evidence type="ECO:0000259" key="8">
    <source>
        <dbReference type="Pfam" id="PF00345"/>
    </source>
</evidence>
<dbReference type="Proteomes" id="UP000029495">
    <property type="component" value="Chromosome"/>
</dbReference>
<dbReference type="PRINTS" id="PR00969">
    <property type="entry name" value="CHAPERONPILI"/>
</dbReference>
<evidence type="ECO:0000313" key="10">
    <source>
        <dbReference type="EMBL" id="AIR85002.1"/>
    </source>
</evidence>
<evidence type="ECO:0000259" key="9">
    <source>
        <dbReference type="Pfam" id="PF02753"/>
    </source>
</evidence>
<comment type="subcellular location">
    <subcellularLocation>
        <location evidence="1 6">Periplasm</location>
    </subcellularLocation>
</comment>
<dbReference type="InterPro" id="IPR008962">
    <property type="entry name" value="PapD-like_sf"/>
</dbReference>
<keyword evidence="3 7" id="KW-0732">Signal</keyword>
<feature type="domain" description="Pili assembly chaperone C-terminal" evidence="9">
    <location>
        <begin position="176"/>
        <end position="236"/>
    </location>
</feature>
<reference evidence="10 11" key="1">
    <citation type="submission" date="2014-09" db="EMBL/GenBank/DDBJ databases">
        <authorList>
            <person name="Chan K.-G."/>
        </authorList>
    </citation>
    <scope>NUCLEOTIDE SEQUENCE [LARGE SCALE GENOMIC DNA]</scope>
    <source>
        <strain evidence="10 11">ND04</strain>
    </source>
</reference>
<evidence type="ECO:0000256" key="4">
    <source>
        <dbReference type="ARBA" id="ARBA00022764"/>
    </source>
</evidence>
<dbReference type="PROSITE" id="PS00635">
    <property type="entry name" value="PILI_CHAPERONE"/>
    <property type="match status" value="1"/>
</dbReference>
<evidence type="ECO:0000313" key="11">
    <source>
        <dbReference type="Proteomes" id="UP000029495"/>
    </source>
</evidence>
<evidence type="ECO:0000256" key="2">
    <source>
        <dbReference type="ARBA" id="ARBA00007399"/>
    </source>
</evidence>
<dbReference type="InterPro" id="IPR018046">
    <property type="entry name" value="Pili_assmbl_chaperone_CS"/>
</dbReference>